<feature type="compositionally biased region" description="Polar residues" evidence="1">
    <location>
        <begin position="555"/>
        <end position="572"/>
    </location>
</feature>
<protein>
    <submittedName>
        <fullName evidence="3">Ribonuclease H-like domain-containing protein</fullName>
    </submittedName>
</protein>
<evidence type="ECO:0000313" key="3">
    <source>
        <dbReference type="EMBL" id="GJT02481.1"/>
    </source>
</evidence>
<feature type="compositionally biased region" description="Low complexity" evidence="1">
    <location>
        <begin position="834"/>
        <end position="848"/>
    </location>
</feature>
<feature type="domain" description="Integrase catalytic" evidence="2">
    <location>
        <begin position="137"/>
        <end position="231"/>
    </location>
</feature>
<dbReference type="InterPro" id="IPR001584">
    <property type="entry name" value="Integrase_cat-core"/>
</dbReference>
<gene>
    <name evidence="3" type="ORF">Tco_0823650</name>
</gene>
<dbReference type="Gene3D" id="3.30.420.10">
    <property type="entry name" value="Ribonuclease H-like superfamily/Ribonuclease H"/>
    <property type="match status" value="1"/>
</dbReference>
<sequence length="1336" mass="150300">MNNSITIAYSFELLFTTTSLDGLKPRKQVHPNSLRTPPNFDPNYCNGCVTKGGFDQRFGMPLSSKILVLSGGIEAYVGMLGDKKYNKVQGVTEVNTPGSDENSLKLYDLIADMKGSSNGRHLKKLEVHKIVARHTLPVSIIYDRNGRFTSNFWRSFQKALHTYLSMSTAYHPETDGQSERTIQTLEDMLSACVIDFGKGWVKHLPLAKFSYNNSYHASIKAAPYEETKEKIILIKQRIQVAQDRLKSYVDLKRKPMEFEVGDRVMLKVSPWKGVVRFVSVELSILATTLNRLERSNQLGDQEAQILANEIYEKDEKLKKYRRIGMKAVKEKEQLQKTLDSWKDSSKNLWRLINSGMSSSSKIGLGYEIKSNDEVLRSIRTSSVHSVDFESEISRVPQEVYVSKPITTNEKGVSAPKSKEVEPSCVTHIKTPRQPIKDQETPKVNRKNIGLLIEWSKKQLGEKMAREAEVKKQRVFNTGNGVAKPVWTNANRVNQSNKFIPKPVQLNSGRLNANSVRPNVNTSRVNVNSVRSNVNTSRTNVNSVRPIVNTSSSNVNTIRSRQPVRTKTSNSFSPKRPQVNLFNQRRHFSKSHSSVRRPFAKIIAQKSHSHAIKGNWGSAVKTSAGYNWRNSKPNPLVQWTQLLLEWNAKGNKDQLDGGFEDSMGGCPFGSFDMKTPTPAKGFAYLIAKATSDESKLWHRRLESHPYAGSEHDPPMLDRTDFESWQQRIRLYCLGKDNGENIMKSIKEGPFQMGTVSDVITGGTEGAIQRGIPKDIYSLINHYTDAKDIWENVKMILEGSELTKDDRESQLYDEYEHFRQIKGEGIQGYYVRDSVQQYPTQSSKSPQSSTEPYPFGQCSMNSGSSSTENLIESLTNSLALLTQLYKSHLPQTNNQLRTSSNARNKAMVQDGGVVVQDVRGRYNANNQGRTFQRNNARGNVVAGNVGGQNLVNVKTAITPMETKVALTKDEEAVDVDVTPKTSHLNAVKRIFKYLKGKPNLGLWYPRESPFDLEAFSNSDYGGSNLDRKSTTAEYVAAANCCGQVLWVQNQLLDYGFNFMNTKIHIDNESTICIVKNPVYHSKTKHIEIRHHFIRDCYEKKLISVEKIHTDLNVADLLTKPFDGPRFNYLVVSIGFAEIVDFLRGSNLRYALTTNPTIYDSLVKQFWQTATANTLADGTLELHATIDTIVYTITEASIRNKLQLADASGITMLPNNEIFEGMGHMGVYNFSKLIFDGMVANLKSKTKFLMYPRFLQLILDIQTENKHPYLAVTLTKKIFGNMKRGFRGAPRPLLPAMLLVATTTPSPGQEHLDVAQSQPSSSTIPAPSTSLPPENLHHL</sequence>
<feature type="region of interest" description="Disordered" evidence="1">
    <location>
        <begin position="1303"/>
        <end position="1336"/>
    </location>
</feature>
<keyword evidence="4" id="KW-1185">Reference proteome</keyword>
<feature type="region of interest" description="Disordered" evidence="1">
    <location>
        <begin position="555"/>
        <end position="576"/>
    </location>
</feature>
<name>A0ABQ5AIH0_9ASTR</name>
<proteinExistence type="predicted"/>
<evidence type="ECO:0000313" key="4">
    <source>
        <dbReference type="Proteomes" id="UP001151760"/>
    </source>
</evidence>
<dbReference type="InterPro" id="IPR036397">
    <property type="entry name" value="RNaseH_sf"/>
</dbReference>
<dbReference type="PANTHER" id="PTHR11439:SF495">
    <property type="entry name" value="REVERSE TRANSCRIPTASE, RNA-DEPENDENT DNA POLYMERASE-RELATED"/>
    <property type="match status" value="1"/>
</dbReference>
<reference evidence="3" key="2">
    <citation type="submission" date="2022-01" db="EMBL/GenBank/DDBJ databases">
        <authorList>
            <person name="Yamashiro T."/>
            <person name="Shiraishi A."/>
            <person name="Satake H."/>
            <person name="Nakayama K."/>
        </authorList>
    </citation>
    <scope>NUCLEOTIDE SEQUENCE</scope>
</reference>
<dbReference type="PANTHER" id="PTHR11439">
    <property type="entry name" value="GAG-POL-RELATED RETROTRANSPOSON"/>
    <property type="match status" value="1"/>
</dbReference>
<feature type="compositionally biased region" description="Low complexity" evidence="1">
    <location>
        <begin position="1312"/>
        <end position="1330"/>
    </location>
</feature>
<comment type="caution">
    <text evidence="3">The sequence shown here is derived from an EMBL/GenBank/DDBJ whole genome shotgun (WGS) entry which is preliminary data.</text>
</comment>
<dbReference type="PROSITE" id="PS50994">
    <property type="entry name" value="INTEGRASE"/>
    <property type="match status" value="1"/>
</dbReference>
<dbReference type="InterPro" id="IPR012337">
    <property type="entry name" value="RNaseH-like_sf"/>
</dbReference>
<evidence type="ECO:0000259" key="2">
    <source>
        <dbReference type="PROSITE" id="PS50994"/>
    </source>
</evidence>
<evidence type="ECO:0000256" key="1">
    <source>
        <dbReference type="SAM" id="MobiDB-lite"/>
    </source>
</evidence>
<reference evidence="3" key="1">
    <citation type="journal article" date="2022" name="Int. J. Mol. Sci.">
        <title>Draft Genome of Tanacetum Coccineum: Genomic Comparison of Closely Related Tanacetum-Family Plants.</title>
        <authorList>
            <person name="Yamashiro T."/>
            <person name="Shiraishi A."/>
            <person name="Nakayama K."/>
            <person name="Satake H."/>
        </authorList>
    </citation>
    <scope>NUCLEOTIDE SEQUENCE</scope>
</reference>
<accession>A0ABQ5AIH0</accession>
<feature type="compositionally biased region" description="Polar residues" evidence="1">
    <location>
        <begin position="856"/>
        <end position="865"/>
    </location>
</feature>
<dbReference type="Proteomes" id="UP001151760">
    <property type="component" value="Unassembled WGS sequence"/>
</dbReference>
<dbReference type="SUPFAM" id="SSF53098">
    <property type="entry name" value="Ribonuclease H-like"/>
    <property type="match status" value="1"/>
</dbReference>
<dbReference type="CDD" id="cd09272">
    <property type="entry name" value="RNase_HI_RT_Ty1"/>
    <property type="match status" value="1"/>
</dbReference>
<dbReference type="EMBL" id="BQNB010012352">
    <property type="protein sequence ID" value="GJT02481.1"/>
    <property type="molecule type" value="Genomic_DNA"/>
</dbReference>
<feature type="region of interest" description="Disordered" evidence="1">
    <location>
        <begin position="834"/>
        <end position="865"/>
    </location>
</feature>
<organism evidence="3 4">
    <name type="scientific">Tanacetum coccineum</name>
    <dbReference type="NCBI Taxonomy" id="301880"/>
    <lineage>
        <taxon>Eukaryota</taxon>
        <taxon>Viridiplantae</taxon>
        <taxon>Streptophyta</taxon>
        <taxon>Embryophyta</taxon>
        <taxon>Tracheophyta</taxon>
        <taxon>Spermatophyta</taxon>
        <taxon>Magnoliopsida</taxon>
        <taxon>eudicotyledons</taxon>
        <taxon>Gunneridae</taxon>
        <taxon>Pentapetalae</taxon>
        <taxon>asterids</taxon>
        <taxon>campanulids</taxon>
        <taxon>Asterales</taxon>
        <taxon>Asteraceae</taxon>
        <taxon>Asteroideae</taxon>
        <taxon>Anthemideae</taxon>
        <taxon>Anthemidinae</taxon>
        <taxon>Tanacetum</taxon>
    </lineage>
</organism>